<organism evidence="1 2">
    <name type="scientific">Dentiscutata heterogama</name>
    <dbReference type="NCBI Taxonomy" id="1316150"/>
    <lineage>
        <taxon>Eukaryota</taxon>
        <taxon>Fungi</taxon>
        <taxon>Fungi incertae sedis</taxon>
        <taxon>Mucoromycota</taxon>
        <taxon>Glomeromycotina</taxon>
        <taxon>Glomeromycetes</taxon>
        <taxon>Diversisporales</taxon>
        <taxon>Gigasporaceae</taxon>
        <taxon>Dentiscutata</taxon>
    </lineage>
</organism>
<reference evidence="1" key="1">
    <citation type="submission" date="2021-06" db="EMBL/GenBank/DDBJ databases">
        <authorList>
            <person name="Kallberg Y."/>
            <person name="Tangrot J."/>
            <person name="Rosling A."/>
        </authorList>
    </citation>
    <scope>NUCLEOTIDE SEQUENCE</scope>
    <source>
        <strain evidence="1">IL203A</strain>
    </source>
</reference>
<accession>A0ACA9MX55</accession>
<evidence type="ECO:0000313" key="2">
    <source>
        <dbReference type="Proteomes" id="UP000789702"/>
    </source>
</evidence>
<proteinExistence type="predicted"/>
<name>A0ACA9MX55_9GLOM</name>
<dbReference type="Proteomes" id="UP000789702">
    <property type="component" value="Unassembled WGS sequence"/>
</dbReference>
<protein>
    <submittedName>
        <fullName evidence="1">3840_t:CDS:1</fullName>
    </submittedName>
</protein>
<gene>
    <name evidence="1" type="ORF">DHETER_LOCUS7891</name>
</gene>
<sequence>MSSKNFCSENAQPRGKKRTCELIESGREKRTRASVICEGCKSSKRKCEGWDSSVDPPVDCENCRRKQIACKLPPHCKLCRKKLDIYFKSLEEDVKELKEDVKELKEDVKELKEDVKELKGDIKELKEKLEERNKKMVIFEEIQNQTAIQQFYSPENDRNSSYNFYSEPTSHEPNFINPQDYESIEPASHEPSFIDPQDYESIEPASHEPSFIDPQHYESIEPASHGSILIDHQHYAHGNIF</sequence>
<dbReference type="EMBL" id="CAJVPU010011756">
    <property type="protein sequence ID" value="CAG8617624.1"/>
    <property type="molecule type" value="Genomic_DNA"/>
</dbReference>
<keyword evidence="2" id="KW-1185">Reference proteome</keyword>
<evidence type="ECO:0000313" key="1">
    <source>
        <dbReference type="EMBL" id="CAG8617624.1"/>
    </source>
</evidence>
<comment type="caution">
    <text evidence="1">The sequence shown here is derived from an EMBL/GenBank/DDBJ whole genome shotgun (WGS) entry which is preliminary data.</text>
</comment>